<feature type="transmembrane region" description="Helical" evidence="6">
    <location>
        <begin position="100"/>
        <end position="125"/>
    </location>
</feature>
<dbReference type="Pfam" id="PF01061">
    <property type="entry name" value="ABC2_membrane"/>
    <property type="match status" value="1"/>
</dbReference>
<comment type="similarity">
    <text evidence="6">Belongs to the ABC-2 integral membrane protein family.</text>
</comment>
<dbReference type="EMBL" id="JBHLTC010000036">
    <property type="protein sequence ID" value="MFC0627982.1"/>
    <property type="molecule type" value="Genomic_DNA"/>
</dbReference>
<keyword evidence="4 6" id="KW-0472">Membrane</keyword>
<feature type="transmembrane region" description="Helical" evidence="6">
    <location>
        <begin position="21"/>
        <end position="39"/>
    </location>
</feature>
<proteinExistence type="inferred from homology"/>
<sequence length="244" mass="25729">MSQTLALTRTESKLFLREWTSVFFVFALPLGLLAIFSVVSTGDGSDAEQNIPASFLPTMAIGIGLSMLGLATLPTVLATYREKGILRRLSTTPVRPVKVLTAQLIVQAAAAAMVVVLIVAVGSLAFGAALPESALKFVVAVVLSCVGLFALGLLVAALTPTAKGATVIGNILFFPSMFFAGVWTPGDLMPESVRWLRDVTPMGAGMSAMQDAWAGAWPDASHILALVVTSVICLAVAARYFRWE</sequence>
<evidence type="ECO:0000259" key="7">
    <source>
        <dbReference type="PROSITE" id="PS51012"/>
    </source>
</evidence>
<comment type="subcellular location">
    <subcellularLocation>
        <location evidence="6">Cell membrane</location>
        <topology evidence="6">Multi-pass membrane protein</topology>
    </subcellularLocation>
    <subcellularLocation>
        <location evidence="1">Membrane</location>
        <topology evidence="1">Multi-pass membrane protein</topology>
    </subcellularLocation>
</comment>
<reference evidence="8 9" key="1">
    <citation type="submission" date="2024-09" db="EMBL/GenBank/DDBJ databases">
        <authorList>
            <person name="Sun Q."/>
            <person name="Mori K."/>
        </authorList>
    </citation>
    <scope>NUCLEOTIDE SEQUENCE [LARGE SCALE GENOMIC DNA]</scope>
    <source>
        <strain evidence="8 9">CGMCC 1.15906</strain>
    </source>
</reference>
<dbReference type="PROSITE" id="PS51012">
    <property type="entry name" value="ABC_TM2"/>
    <property type="match status" value="1"/>
</dbReference>
<organism evidence="8 9">
    <name type="scientific">Kribbella deserti</name>
    <dbReference type="NCBI Taxonomy" id="1926257"/>
    <lineage>
        <taxon>Bacteria</taxon>
        <taxon>Bacillati</taxon>
        <taxon>Actinomycetota</taxon>
        <taxon>Actinomycetes</taxon>
        <taxon>Propionibacteriales</taxon>
        <taxon>Kribbellaceae</taxon>
        <taxon>Kribbella</taxon>
    </lineage>
</organism>
<evidence type="ECO:0000313" key="9">
    <source>
        <dbReference type="Proteomes" id="UP001589890"/>
    </source>
</evidence>
<evidence type="ECO:0000256" key="6">
    <source>
        <dbReference type="RuleBase" id="RU361157"/>
    </source>
</evidence>
<evidence type="ECO:0000256" key="1">
    <source>
        <dbReference type="ARBA" id="ARBA00004141"/>
    </source>
</evidence>
<keyword evidence="9" id="KW-1185">Reference proteome</keyword>
<dbReference type="InterPro" id="IPR052902">
    <property type="entry name" value="ABC-2_transporter"/>
</dbReference>
<keyword evidence="3 6" id="KW-1133">Transmembrane helix</keyword>
<dbReference type="PANTHER" id="PTHR43027:SF2">
    <property type="entry name" value="TRANSPORT PERMEASE PROTEIN"/>
    <property type="match status" value="1"/>
</dbReference>
<name>A0ABV6QWK6_9ACTN</name>
<dbReference type="PANTHER" id="PTHR43027">
    <property type="entry name" value="DOXORUBICIN RESISTANCE ABC TRANSPORTER PERMEASE PROTEIN DRRC-RELATED"/>
    <property type="match status" value="1"/>
</dbReference>
<dbReference type="InterPro" id="IPR013525">
    <property type="entry name" value="ABC2_TM"/>
</dbReference>
<feature type="transmembrane region" description="Helical" evidence="6">
    <location>
        <begin position="137"/>
        <end position="158"/>
    </location>
</feature>
<keyword evidence="6" id="KW-1003">Cell membrane</keyword>
<evidence type="ECO:0000313" key="8">
    <source>
        <dbReference type="EMBL" id="MFC0627982.1"/>
    </source>
</evidence>
<feature type="transmembrane region" description="Helical" evidence="6">
    <location>
        <begin position="165"/>
        <end position="184"/>
    </location>
</feature>
<evidence type="ECO:0000256" key="2">
    <source>
        <dbReference type="ARBA" id="ARBA00022692"/>
    </source>
</evidence>
<keyword evidence="6" id="KW-0813">Transport</keyword>
<accession>A0ABV6QWK6</accession>
<evidence type="ECO:0000256" key="3">
    <source>
        <dbReference type="ARBA" id="ARBA00022989"/>
    </source>
</evidence>
<keyword evidence="5" id="KW-0046">Antibiotic resistance</keyword>
<dbReference type="InterPro" id="IPR047817">
    <property type="entry name" value="ABC2_TM_bact-type"/>
</dbReference>
<keyword evidence="2 6" id="KW-0812">Transmembrane</keyword>
<feature type="transmembrane region" description="Helical" evidence="6">
    <location>
        <begin position="59"/>
        <end position="80"/>
    </location>
</feature>
<dbReference type="Proteomes" id="UP001589890">
    <property type="component" value="Unassembled WGS sequence"/>
</dbReference>
<evidence type="ECO:0000256" key="5">
    <source>
        <dbReference type="ARBA" id="ARBA00023251"/>
    </source>
</evidence>
<dbReference type="RefSeq" id="WP_380053326.1">
    <property type="nucleotide sequence ID" value="NZ_JBHLTC010000036.1"/>
</dbReference>
<dbReference type="PRINTS" id="PR00164">
    <property type="entry name" value="ABC2TRNSPORT"/>
</dbReference>
<comment type="caution">
    <text evidence="8">The sequence shown here is derived from an EMBL/GenBank/DDBJ whole genome shotgun (WGS) entry which is preliminary data.</text>
</comment>
<feature type="domain" description="ABC transmembrane type-2" evidence="7">
    <location>
        <begin position="20"/>
        <end position="244"/>
    </location>
</feature>
<feature type="transmembrane region" description="Helical" evidence="6">
    <location>
        <begin position="223"/>
        <end position="241"/>
    </location>
</feature>
<dbReference type="InterPro" id="IPR000412">
    <property type="entry name" value="ABC_2_transport"/>
</dbReference>
<gene>
    <name evidence="8" type="ORF">ACFFGN_28170</name>
</gene>
<evidence type="ECO:0000256" key="4">
    <source>
        <dbReference type="ARBA" id="ARBA00023136"/>
    </source>
</evidence>
<protein>
    <recommendedName>
        <fullName evidence="6">Transport permease protein</fullName>
    </recommendedName>
</protein>
<dbReference type="PIRSF" id="PIRSF006648">
    <property type="entry name" value="DrrB"/>
    <property type="match status" value="1"/>
</dbReference>